<dbReference type="InterPro" id="IPR023214">
    <property type="entry name" value="HAD_sf"/>
</dbReference>
<dbReference type="Proteomes" id="UP001333996">
    <property type="component" value="Unassembled WGS sequence"/>
</dbReference>
<dbReference type="SFLD" id="SFLDG01129">
    <property type="entry name" value="C1.5:_HAD__Beta-PGM__Phosphata"/>
    <property type="match status" value="1"/>
</dbReference>
<keyword evidence="1" id="KW-0378">Hydrolase</keyword>
<dbReference type="EMBL" id="JAYWVC010000024">
    <property type="protein sequence ID" value="MED7822450.1"/>
    <property type="molecule type" value="Genomic_DNA"/>
</dbReference>
<dbReference type="PANTHER" id="PTHR46649">
    <property type="match status" value="1"/>
</dbReference>
<dbReference type="PANTHER" id="PTHR46649:SF4">
    <property type="entry name" value="HALOACID DEHALOGENASE-LIKE HYDROLASE (HAD) SUPERFAMILY PROTEIN"/>
    <property type="match status" value="1"/>
</dbReference>
<evidence type="ECO:0000313" key="1">
    <source>
        <dbReference type="EMBL" id="MED7822450.1"/>
    </source>
</evidence>
<evidence type="ECO:0000313" key="2">
    <source>
        <dbReference type="Proteomes" id="UP001333996"/>
    </source>
</evidence>
<keyword evidence="2" id="KW-1185">Reference proteome</keyword>
<sequence length="232" mass="24857">MAIKGVLFDFSGTLFRIESTESWLRAVLAEADVTLSEAELVRTAEQLEAAGALAGGALPEDPLPDDLAALWAVRDCSAEAHRAAYTALSRRVPLPAARLHDALYDRHMTPAAWRPYPDTAEVLGALRERGVAVGVVSNIGWDLRPVFRAHGVDPYVDAYVLSYEHGVQKPDTRLFAMACDALGVAPQDTLMVGDSRPADGGAADLGCAVHFVDHRPVAERPDALRPVLGLIG</sequence>
<dbReference type="Pfam" id="PF00702">
    <property type="entry name" value="Hydrolase"/>
    <property type="match status" value="1"/>
</dbReference>
<gene>
    <name evidence="1" type="ORF">VXC91_10770</name>
</gene>
<name>A0ABU7FE57_9ACTN</name>
<dbReference type="InterPro" id="IPR036412">
    <property type="entry name" value="HAD-like_sf"/>
</dbReference>
<proteinExistence type="predicted"/>
<reference evidence="1" key="1">
    <citation type="submission" date="2024-01" db="EMBL/GenBank/DDBJ databases">
        <title>First draft genome sequence data of TA4-1, the type strain of Gram-positive actinobacterium Streptomyces chiangmaiensis.</title>
        <authorList>
            <person name="Yasawong M."/>
            <person name="Nantapong N."/>
        </authorList>
    </citation>
    <scope>NUCLEOTIDE SEQUENCE</scope>
    <source>
        <strain evidence="1">TA4-1</strain>
    </source>
</reference>
<dbReference type="SFLD" id="SFLDS00003">
    <property type="entry name" value="Haloacid_Dehalogenase"/>
    <property type="match status" value="1"/>
</dbReference>
<dbReference type="GO" id="GO:0016787">
    <property type="term" value="F:hydrolase activity"/>
    <property type="evidence" value="ECO:0007669"/>
    <property type="project" value="UniProtKB-KW"/>
</dbReference>
<comment type="caution">
    <text evidence="1">The sequence shown here is derived from an EMBL/GenBank/DDBJ whole genome shotgun (WGS) entry which is preliminary data.</text>
</comment>
<dbReference type="NCBIfam" id="TIGR01549">
    <property type="entry name" value="HAD-SF-IA-v1"/>
    <property type="match status" value="1"/>
</dbReference>
<dbReference type="RefSeq" id="WP_329506884.1">
    <property type="nucleotide sequence ID" value="NZ_BAAAYZ010000291.1"/>
</dbReference>
<dbReference type="Gene3D" id="3.40.50.1000">
    <property type="entry name" value="HAD superfamily/HAD-like"/>
    <property type="match status" value="1"/>
</dbReference>
<organism evidence="1 2">
    <name type="scientific">Streptomyces chiangmaiensis</name>
    <dbReference type="NCBI Taxonomy" id="766497"/>
    <lineage>
        <taxon>Bacteria</taxon>
        <taxon>Bacillati</taxon>
        <taxon>Actinomycetota</taxon>
        <taxon>Actinomycetes</taxon>
        <taxon>Kitasatosporales</taxon>
        <taxon>Streptomycetaceae</taxon>
        <taxon>Streptomyces</taxon>
    </lineage>
</organism>
<dbReference type="NCBIfam" id="TIGR01509">
    <property type="entry name" value="HAD-SF-IA-v3"/>
    <property type="match status" value="1"/>
</dbReference>
<dbReference type="SUPFAM" id="SSF56784">
    <property type="entry name" value="HAD-like"/>
    <property type="match status" value="1"/>
</dbReference>
<accession>A0ABU7FE57</accession>
<protein>
    <submittedName>
        <fullName evidence="1">HAD-IA family hydrolase</fullName>
    </submittedName>
</protein>
<dbReference type="PRINTS" id="PR00413">
    <property type="entry name" value="HADHALOGNASE"/>
</dbReference>
<dbReference type="InterPro" id="IPR006439">
    <property type="entry name" value="HAD-SF_hydro_IA"/>
</dbReference>